<evidence type="ECO:0000259" key="9">
    <source>
        <dbReference type="Pfam" id="PF13515"/>
    </source>
</evidence>
<feature type="transmembrane region" description="Helical" evidence="6">
    <location>
        <begin position="168"/>
        <end position="186"/>
    </location>
</feature>
<keyword evidence="3 6" id="KW-1133">Transmembrane helix</keyword>
<protein>
    <recommendedName>
        <fullName evidence="12">ER transporter 6TM N-terminal domain-containing protein</fullName>
    </recommendedName>
</protein>
<evidence type="ECO:0000256" key="1">
    <source>
        <dbReference type="ARBA" id="ARBA00004141"/>
    </source>
</evidence>
<evidence type="ECO:0000313" key="10">
    <source>
        <dbReference type="EMBL" id="KAL1305050.1"/>
    </source>
</evidence>
<feature type="transmembrane region" description="Helical" evidence="6">
    <location>
        <begin position="694"/>
        <end position="711"/>
    </location>
</feature>
<feature type="domain" description="Integral membrane bound transporter" evidence="9">
    <location>
        <begin position="631"/>
        <end position="777"/>
    </location>
</feature>
<feature type="domain" description="Putative ER transporter 6TM N-terminal" evidence="8">
    <location>
        <begin position="134"/>
        <end position="371"/>
    </location>
</feature>
<comment type="subcellular location">
    <subcellularLocation>
        <location evidence="1">Membrane</location>
        <topology evidence="1">Multi-pass membrane protein</topology>
    </subcellularLocation>
</comment>
<keyword evidence="4 6" id="KW-0472">Membrane</keyword>
<dbReference type="Pfam" id="PF10337">
    <property type="entry name" value="ArAE_2_N"/>
    <property type="match status" value="1"/>
</dbReference>
<feature type="compositionally biased region" description="Acidic residues" evidence="5">
    <location>
        <begin position="562"/>
        <end position="577"/>
    </location>
</feature>
<evidence type="ECO:0000259" key="7">
    <source>
        <dbReference type="Pfam" id="PF10334"/>
    </source>
</evidence>
<name>A0ABR3PH42_9PEZI</name>
<evidence type="ECO:0000256" key="2">
    <source>
        <dbReference type="ARBA" id="ARBA00022692"/>
    </source>
</evidence>
<proteinExistence type="predicted"/>
<gene>
    <name evidence="10" type="ORF">AAFC00_001990</name>
</gene>
<feature type="transmembrane region" description="Helical" evidence="6">
    <location>
        <begin position="717"/>
        <end position="736"/>
    </location>
</feature>
<feature type="transmembrane region" description="Helical" evidence="6">
    <location>
        <begin position="617"/>
        <end position="634"/>
    </location>
</feature>
<comment type="caution">
    <text evidence="10">The sequence shown here is derived from an EMBL/GenBank/DDBJ whole genome shotgun (WGS) entry which is preliminary data.</text>
</comment>
<evidence type="ECO:0000313" key="11">
    <source>
        <dbReference type="Proteomes" id="UP001562354"/>
    </source>
</evidence>
<feature type="compositionally biased region" description="Basic and acidic residues" evidence="5">
    <location>
        <begin position="351"/>
        <end position="364"/>
    </location>
</feature>
<reference evidence="10 11" key="1">
    <citation type="submission" date="2024-07" db="EMBL/GenBank/DDBJ databases">
        <title>Draft sequence of the Neodothiora populina.</title>
        <authorList>
            <person name="Drown D.D."/>
            <person name="Schuette U.S."/>
            <person name="Buechlein A.B."/>
            <person name="Rusch D.R."/>
            <person name="Winton L.W."/>
            <person name="Adams G.A."/>
        </authorList>
    </citation>
    <scope>NUCLEOTIDE SEQUENCE [LARGE SCALE GENOMIC DNA]</scope>
    <source>
        <strain evidence="10 11">CPC 39397</strain>
    </source>
</reference>
<feature type="transmembrane region" description="Helical" evidence="6">
    <location>
        <begin position="756"/>
        <end position="780"/>
    </location>
</feature>
<organism evidence="10 11">
    <name type="scientific">Neodothiora populina</name>
    <dbReference type="NCBI Taxonomy" id="2781224"/>
    <lineage>
        <taxon>Eukaryota</taxon>
        <taxon>Fungi</taxon>
        <taxon>Dikarya</taxon>
        <taxon>Ascomycota</taxon>
        <taxon>Pezizomycotina</taxon>
        <taxon>Dothideomycetes</taxon>
        <taxon>Dothideomycetidae</taxon>
        <taxon>Dothideales</taxon>
        <taxon>Dothioraceae</taxon>
        <taxon>Neodothiora</taxon>
    </lineage>
</organism>
<dbReference type="Proteomes" id="UP001562354">
    <property type="component" value="Unassembled WGS sequence"/>
</dbReference>
<feature type="transmembrane region" description="Helical" evidence="6">
    <location>
        <begin position="672"/>
        <end position="689"/>
    </location>
</feature>
<dbReference type="GeneID" id="95975692"/>
<dbReference type="PANTHER" id="PTHR37994:SF4">
    <property type="entry name" value="ER TRANSPORTER 6TM N-TERMINAL DOMAIN-CONTAINING PROTEIN-RELATED"/>
    <property type="match status" value="1"/>
</dbReference>
<dbReference type="RefSeq" id="XP_069201324.1">
    <property type="nucleotide sequence ID" value="XM_069347717.1"/>
</dbReference>
<dbReference type="InterPro" id="IPR018823">
    <property type="entry name" value="ArAE_2_N"/>
</dbReference>
<feature type="region of interest" description="Disordered" evidence="5">
    <location>
        <begin position="557"/>
        <end position="589"/>
    </location>
</feature>
<evidence type="ECO:0000259" key="8">
    <source>
        <dbReference type="Pfam" id="PF10337"/>
    </source>
</evidence>
<dbReference type="InterPro" id="IPR049453">
    <property type="entry name" value="Memb_transporter_dom"/>
</dbReference>
<keyword evidence="2 6" id="KW-0812">Transmembrane</keyword>
<feature type="transmembrane region" description="Helical" evidence="6">
    <location>
        <begin position="198"/>
        <end position="217"/>
    </location>
</feature>
<evidence type="ECO:0000256" key="3">
    <source>
        <dbReference type="ARBA" id="ARBA00022989"/>
    </source>
</evidence>
<dbReference type="Pfam" id="PF13515">
    <property type="entry name" value="FUSC_2"/>
    <property type="match status" value="1"/>
</dbReference>
<dbReference type="EMBL" id="JBFMKM010000007">
    <property type="protein sequence ID" value="KAL1305050.1"/>
    <property type="molecule type" value="Genomic_DNA"/>
</dbReference>
<sequence length="1020" mass="112950">MTGIVAKATLVAAGGGQRSRRPFPSSSIMATLAAFRKRTGLDAPTVLKMLKAGLPPTIVVAIYQSDAISNITTTVGYITALMTITAQCLLPRAKYTKIMFFILLSVCVAASLCCLAAFCSIKARGTGPGSQGVYNSNASAVSAIFLIVCIWLSNSLRAYRPMELQDPMVAFSIFSAISLTHTGQFTTVPEGLQFIKRLLCAFMLAFAIATGVSLFILPITNRRNIFQGLRTYPATVQGVLNAFNEYVESLRNRDIDEAGGNATSSDATDKPSDDIQTSAATVNVAMQRLQGLHTMMGAELIYAKSEIAWGTLTPVDLQTIFTHLRGILLPMAGLKMSTELLEKLACGKPLFPKESDTTEKKAPDPDSGSQEQEIRARRVDRYLESLRQDTSVAIGLVTAGLEHSFMNLGILKENGLLAHSRTSQENNDIEAGIDTISPGCENFSDQFKIRRYEFHKRHHDPVGPLHTIMTSYSGYIDWPRPAGEEDIGRRFASEELLVAISLENIHDELLDAVDGLMTFTEQRLASGALRRNHLIVPEDFNILKWFSLDLLRPKKEPGSVDEVQDDSDSQSDVDDANNDSSIRQTDPEHLSPNNTWEWFGDQLRALSSMMSSDQSVFGFRVACASFTVGILAYLHQTQDFYLEQRLIWAMIVIVIGMSPSSGASIFGFIGRVLSTIVALVLSFIIYYIVDGRTAGVIVFLFIANCFEYYFYLKYPQIFGPVVISIVTMNVIVAYELQVKKLGIPRAESSGQPYYPIYLFGPYKLACVAAGCLISFFWTIFPYPISTRLQVRKMLGRSIFTLANIYGYMHTTVETWMMEGYSDAQSSASLMLALDNARTKLFARQMALLAGIRKNVDLTKYEPAFGGKFPKSVYNQMIGEIQAITFGMSIMAYLTRDFQPKIHPPSEEDESKPSEWIDRMAHLAMSTEFNTHRTTLLLCQLAAAVSNGTAVPPYLAPLEPFPLARSLQRLNEDIMDITNADDPAFRAFASMEVMSSLVNEELRSLSRNVITLVGEMNFKVK</sequence>
<dbReference type="InterPro" id="IPR018820">
    <property type="entry name" value="BRE4-related_DUF2421"/>
</dbReference>
<evidence type="ECO:0000256" key="5">
    <source>
        <dbReference type="SAM" id="MobiDB-lite"/>
    </source>
</evidence>
<dbReference type="PANTHER" id="PTHR37994">
    <property type="entry name" value="ARAE_2_N DOMAIN-CONTAINING PROTEIN-RELATED"/>
    <property type="match status" value="1"/>
</dbReference>
<feature type="transmembrane region" description="Helical" evidence="6">
    <location>
        <begin position="646"/>
        <end position="666"/>
    </location>
</feature>
<keyword evidence="11" id="KW-1185">Reference proteome</keyword>
<evidence type="ECO:0008006" key="12">
    <source>
        <dbReference type="Google" id="ProtNLM"/>
    </source>
</evidence>
<dbReference type="Pfam" id="PF10334">
    <property type="entry name" value="BRE4"/>
    <property type="match status" value="1"/>
</dbReference>
<accession>A0ABR3PH42</accession>
<feature type="domain" description="DUF2421" evidence="7">
    <location>
        <begin position="781"/>
        <end position="886"/>
    </location>
</feature>
<feature type="transmembrane region" description="Helical" evidence="6">
    <location>
        <begin position="133"/>
        <end position="153"/>
    </location>
</feature>
<evidence type="ECO:0000256" key="4">
    <source>
        <dbReference type="ARBA" id="ARBA00023136"/>
    </source>
</evidence>
<feature type="transmembrane region" description="Helical" evidence="6">
    <location>
        <begin position="98"/>
        <end position="121"/>
    </location>
</feature>
<feature type="region of interest" description="Disordered" evidence="5">
    <location>
        <begin position="351"/>
        <end position="374"/>
    </location>
</feature>
<evidence type="ECO:0000256" key="6">
    <source>
        <dbReference type="SAM" id="Phobius"/>
    </source>
</evidence>